<organism evidence="2 3">
    <name type="scientific">Candidatus Iainarchaeum sp</name>
    <dbReference type="NCBI Taxonomy" id="3101447"/>
    <lineage>
        <taxon>Archaea</taxon>
        <taxon>Candidatus Iainarchaeota</taxon>
        <taxon>Candidatus Iainarchaeia</taxon>
        <taxon>Candidatus Iainarchaeales</taxon>
        <taxon>Candidatus Iainarchaeaceae</taxon>
        <taxon>Candidatus Iainarchaeum</taxon>
    </lineage>
</organism>
<name>A0A7J4IV73_9ARCH</name>
<feature type="region of interest" description="Disordered" evidence="1">
    <location>
        <begin position="14"/>
        <end position="44"/>
    </location>
</feature>
<accession>A0A7J4IV73</accession>
<comment type="caution">
    <text evidence="2">The sequence shown here is derived from an EMBL/GenBank/DDBJ whole genome shotgun (WGS) entry which is preliminary data.</text>
</comment>
<dbReference type="EMBL" id="DUGC01000035">
    <property type="protein sequence ID" value="HIH09421.1"/>
    <property type="molecule type" value="Genomic_DNA"/>
</dbReference>
<evidence type="ECO:0000256" key="1">
    <source>
        <dbReference type="SAM" id="MobiDB-lite"/>
    </source>
</evidence>
<evidence type="ECO:0000313" key="3">
    <source>
        <dbReference type="Proteomes" id="UP000565078"/>
    </source>
</evidence>
<protein>
    <submittedName>
        <fullName evidence="2">Uncharacterized protein</fullName>
    </submittedName>
</protein>
<reference evidence="3" key="1">
    <citation type="journal article" date="2020" name="bioRxiv">
        <title>A rank-normalized archaeal taxonomy based on genome phylogeny resolves widespread incomplete and uneven classifications.</title>
        <authorList>
            <person name="Rinke C."/>
            <person name="Chuvochina M."/>
            <person name="Mussig A.J."/>
            <person name="Chaumeil P.-A."/>
            <person name="Waite D.W."/>
            <person name="Whitman W.B."/>
            <person name="Parks D.H."/>
            <person name="Hugenholtz P."/>
        </authorList>
    </citation>
    <scope>NUCLEOTIDE SEQUENCE [LARGE SCALE GENOMIC DNA]</scope>
</reference>
<feature type="compositionally biased region" description="Pro residues" evidence="1">
    <location>
        <begin position="18"/>
        <end position="39"/>
    </location>
</feature>
<evidence type="ECO:0000313" key="2">
    <source>
        <dbReference type="EMBL" id="HIH09421.1"/>
    </source>
</evidence>
<dbReference type="AlphaFoldDB" id="A0A7J4IV73"/>
<proteinExistence type="predicted"/>
<dbReference type="Proteomes" id="UP000565078">
    <property type="component" value="Unassembled WGS sequence"/>
</dbReference>
<dbReference type="InterPro" id="IPR013783">
    <property type="entry name" value="Ig-like_fold"/>
</dbReference>
<sequence length="143" mass="14792">MLVLLGIIVLSGCAQQPPATPPTTPPPATPPTTPPTPPEPEPEITLNAEVPSTAQARRNIEVSGTASYDNGLSEVQVNFKGSGVDGINSVRVTDCAGAEDCPFTASQEYAEAGTYEIEVSAIASDYNSKSVSESITITEAEAQ</sequence>
<dbReference type="Gene3D" id="2.60.40.10">
    <property type="entry name" value="Immunoglobulins"/>
    <property type="match status" value="1"/>
</dbReference>
<gene>
    <name evidence="2" type="ORF">HA254_02010</name>
</gene>